<accession>A0AAW9K5I5</accession>
<dbReference type="Gene3D" id="3.20.20.80">
    <property type="entry name" value="Glycosidases"/>
    <property type="match status" value="1"/>
</dbReference>
<dbReference type="Proteomes" id="UP001288778">
    <property type="component" value="Unassembled WGS sequence"/>
</dbReference>
<sequence>MDISNWQKGINLNQLKERGYEVCYIKITEGRGYIDPCFEENYNKAIADSSRNESWSLSLFERYFKCYRTSSECS</sequence>
<comment type="caution">
    <text evidence="3">The sequence shown here is derived from an EMBL/GenBank/DDBJ whole genome shotgun (WGS) entry which is preliminary data.</text>
</comment>
<dbReference type="SUPFAM" id="SSF51445">
    <property type="entry name" value="(Trans)glycosidases"/>
    <property type="match status" value="1"/>
</dbReference>
<evidence type="ECO:0000256" key="1">
    <source>
        <dbReference type="ARBA" id="ARBA00010646"/>
    </source>
</evidence>
<name>A0AAW9K5I5_CLOPF</name>
<dbReference type="AlphaFoldDB" id="A0AAW9K5I5"/>
<dbReference type="GO" id="GO:0009253">
    <property type="term" value="P:peptidoglycan catabolic process"/>
    <property type="evidence" value="ECO:0007669"/>
    <property type="project" value="InterPro"/>
</dbReference>
<reference evidence="3" key="1">
    <citation type="submission" date="2019-11" db="EMBL/GenBank/DDBJ databases">
        <title>Characterization of Clostridium perfringens isolates from swine manure treated agricultural soils.</title>
        <authorList>
            <person name="Wushke S.T."/>
        </authorList>
    </citation>
    <scope>NUCLEOTIDE SEQUENCE</scope>
    <source>
        <strain evidence="3">X62</strain>
        <strain evidence="2">X94</strain>
    </source>
</reference>
<dbReference type="RefSeq" id="WP_168971654.1">
    <property type="nucleotide sequence ID" value="NZ_CATNXX010000049.1"/>
</dbReference>
<gene>
    <name evidence="2" type="ORF">GNF68_13730</name>
    <name evidence="3" type="ORF">GNF83_13285</name>
</gene>
<evidence type="ECO:0000313" key="4">
    <source>
        <dbReference type="Proteomes" id="UP001288944"/>
    </source>
</evidence>
<dbReference type="InterPro" id="IPR017853">
    <property type="entry name" value="GH"/>
</dbReference>
<dbReference type="InterPro" id="IPR002053">
    <property type="entry name" value="Glyco_hydro_25"/>
</dbReference>
<dbReference type="PROSITE" id="PS51904">
    <property type="entry name" value="GLYCOSYL_HYDROL_F25_2"/>
    <property type="match status" value="1"/>
</dbReference>
<dbReference type="EMBL" id="WNUR01000048">
    <property type="protein sequence ID" value="MDZ7542205.1"/>
    <property type="molecule type" value="Genomic_DNA"/>
</dbReference>
<dbReference type="GO" id="GO:0003796">
    <property type="term" value="F:lysozyme activity"/>
    <property type="evidence" value="ECO:0007669"/>
    <property type="project" value="InterPro"/>
</dbReference>
<evidence type="ECO:0000313" key="2">
    <source>
        <dbReference type="EMBL" id="MDZ4910094.1"/>
    </source>
</evidence>
<protein>
    <submittedName>
        <fullName evidence="3">Uncharacterized protein</fullName>
    </submittedName>
</protein>
<evidence type="ECO:0000313" key="3">
    <source>
        <dbReference type="EMBL" id="MDZ7542205.1"/>
    </source>
</evidence>
<dbReference type="EMBL" id="WNUI01000060">
    <property type="protein sequence ID" value="MDZ4910094.1"/>
    <property type="molecule type" value="Genomic_DNA"/>
</dbReference>
<comment type="similarity">
    <text evidence="1">Belongs to the glycosyl hydrolase 25 family.</text>
</comment>
<dbReference type="GO" id="GO:0016998">
    <property type="term" value="P:cell wall macromolecule catabolic process"/>
    <property type="evidence" value="ECO:0007669"/>
    <property type="project" value="InterPro"/>
</dbReference>
<proteinExistence type="inferred from homology"/>
<dbReference type="Proteomes" id="UP001288944">
    <property type="component" value="Unassembled WGS sequence"/>
</dbReference>
<organism evidence="3 4">
    <name type="scientific">Clostridium perfringens</name>
    <dbReference type="NCBI Taxonomy" id="1502"/>
    <lineage>
        <taxon>Bacteria</taxon>
        <taxon>Bacillati</taxon>
        <taxon>Bacillota</taxon>
        <taxon>Clostridia</taxon>
        <taxon>Eubacteriales</taxon>
        <taxon>Clostridiaceae</taxon>
        <taxon>Clostridium</taxon>
    </lineage>
</organism>
<dbReference type="Pfam" id="PF01183">
    <property type="entry name" value="Glyco_hydro_25"/>
    <property type="match status" value="1"/>
</dbReference>